<evidence type="ECO:0000313" key="2">
    <source>
        <dbReference type="EMBL" id="CAD0216473.1"/>
    </source>
</evidence>
<evidence type="ECO:0000313" key="3">
    <source>
        <dbReference type="Proteomes" id="UP000528185"/>
    </source>
</evidence>
<evidence type="ECO:0000256" key="1">
    <source>
        <dbReference type="SAM" id="Phobius"/>
    </source>
</evidence>
<reference evidence="2 3" key="1">
    <citation type="submission" date="2020-06" db="EMBL/GenBank/DDBJ databases">
        <authorList>
            <person name="De Coninck B."/>
            <person name="Ibrahim H."/>
        </authorList>
    </citation>
    <scope>NUCLEOTIDE SEQUENCE [LARGE SCALE GENOMIC DNA]</scope>
    <source>
        <strain evidence="2">Ag_rhizogenes_K599</strain>
    </source>
</reference>
<feature type="transmembrane region" description="Helical" evidence="1">
    <location>
        <begin position="14"/>
        <end position="34"/>
    </location>
</feature>
<name>A0AAN2AAG0_RHIRH</name>
<protein>
    <submittedName>
        <fullName evidence="2">Uncharacterized protein</fullName>
    </submittedName>
</protein>
<keyword evidence="1" id="KW-0812">Transmembrane</keyword>
<keyword evidence="1" id="KW-0472">Membrane</keyword>
<dbReference type="Proteomes" id="UP000528185">
    <property type="component" value="Unassembled WGS sequence"/>
</dbReference>
<sequence length="35" mass="3957">MRLCRAALRLLARYIHPIIVFAVLLAGPVTILLLR</sequence>
<dbReference type="AlphaFoldDB" id="A0AAN2AAG0"/>
<gene>
    <name evidence="2" type="ORF">AGRHK599_LOCUS4736</name>
</gene>
<comment type="caution">
    <text evidence="2">The sequence shown here is derived from an EMBL/GenBank/DDBJ whole genome shotgun (WGS) entry which is preliminary data.</text>
</comment>
<organism evidence="2 3">
    <name type="scientific">Rhizobium rhizogenes</name>
    <name type="common">Agrobacterium rhizogenes</name>
    <dbReference type="NCBI Taxonomy" id="359"/>
    <lineage>
        <taxon>Bacteria</taxon>
        <taxon>Pseudomonadati</taxon>
        <taxon>Pseudomonadota</taxon>
        <taxon>Alphaproteobacteria</taxon>
        <taxon>Hyphomicrobiales</taxon>
        <taxon>Rhizobiaceae</taxon>
        <taxon>Rhizobium/Agrobacterium group</taxon>
        <taxon>Rhizobium</taxon>
    </lineage>
</organism>
<dbReference type="EMBL" id="CAICSX020000002">
    <property type="protein sequence ID" value="CAD0216473.1"/>
    <property type="molecule type" value="Genomic_DNA"/>
</dbReference>
<accession>A0AAN2AAG0</accession>
<proteinExistence type="predicted"/>
<keyword evidence="1" id="KW-1133">Transmembrane helix</keyword>